<comment type="caution">
    <text evidence="3">The sequence shown here is derived from an EMBL/GenBank/DDBJ whole genome shotgun (WGS) entry which is preliminary data.</text>
</comment>
<protein>
    <recommendedName>
        <fullName evidence="2">DUF6598 domain-containing protein</fullName>
    </recommendedName>
</protein>
<feature type="compositionally biased region" description="Basic and acidic residues" evidence="1">
    <location>
        <begin position="1"/>
        <end position="16"/>
    </location>
</feature>
<keyword evidence="4" id="KW-1185">Reference proteome</keyword>
<gene>
    <name evidence="3" type="ORF">E2562_031208</name>
</gene>
<dbReference type="AlphaFoldDB" id="A0A6G1DQB4"/>
<dbReference type="Pfam" id="PF20241">
    <property type="entry name" value="DUF6598"/>
    <property type="match status" value="1"/>
</dbReference>
<proteinExistence type="predicted"/>
<dbReference type="OrthoDB" id="694865at2759"/>
<evidence type="ECO:0000313" key="4">
    <source>
        <dbReference type="Proteomes" id="UP000479710"/>
    </source>
</evidence>
<reference evidence="3 4" key="1">
    <citation type="submission" date="2019-11" db="EMBL/GenBank/DDBJ databases">
        <title>Whole genome sequence of Oryza granulata.</title>
        <authorList>
            <person name="Li W."/>
        </authorList>
    </citation>
    <scope>NUCLEOTIDE SEQUENCE [LARGE SCALE GENOMIC DNA]</scope>
    <source>
        <strain evidence="4">cv. Menghai</strain>
        <tissue evidence="3">Leaf</tissue>
    </source>
</reference>
<evidence type="ECO:0000259" key="2">
    <source>
        <dbReference type="Pfam" id="PF20241"/>
    </source>
</evidence>
<feature type="region of interest" description="Disordered" evidence="1">
    <location>
        <begin position="1"/>
        <end position="32"/>
    </location>
</feature>
<evidence type="ECO:0000256" key="1">
    <source>
        <dbReference type="SAM" id="MobiDB-lite"/>
    </source>
</evidence>
<evidence type="ECO:0000313" key="3">
    <source>
        <dbReference type="EMBL" id="KAF0914700.1"/>
    </source>
</evidence>
<dbReference type="EMBL" id="SPHZ02000006">
    <property type="protein sequence ID" value="KAF0914700.1"/>
    <property type="molecule type" value="Genomic_DNA"/>
</dbReference>
<sequence length="140" mass="15897">MAIDGERDSTIMRAEEEKEEGQNGADNDHGKLEPFFYDEAAATAHDERWAAHKAVIDWISETDPETGTVVYNRYHEEDLSEFEIGEPGEGKLYHGNMVNVLAVRIADDVPFPIAIYNSVIARDDLDRKCLPLFRRCKDDP</sequence>
<dbReference type="InterPro" id="IPR046533">
    <property type="entry name" value="DUF6598"/>
</dbReference>
<organism evidence="3 4">
    <name type="scientific">Oryza meyeriana var. granulata</name>
    <dbReference type="NCBI Taxonomy" id="110450"/>
    <lineage>
        <taxon>Eukaryota</taxon>
        <taxon>Viridiplantae</taxon>
        <taxon>Streptophyta</taxon>
        <taxon>Embryophyta</taxon>
        <taxon>Tracheophyta</taxon>
        <taxon>Spermatophyta</taxon>
        <taxon>Magnoliopsida</taxon>
        <taxon>Liliopsida</taxon>
        <taxon>Poales</taxon>
        <taxon>Poaceae</taxon>
        <taxon>BOP clade</taxon>
        <taxon>Oryzoideae</taxon>
        <taxon>Oryzeae</taxon>
        <taxon>Oryzinae</taxon>
        <taxon>Oryza</taxon>
        <taxon>Oryza meyeriana</taxon>
    </lineage>
</organism>
<accession>A0A6G1DQB4</accession>
<feature type="domain" description="DUF6598" evidence="2">
    <location>
        <begin position="97"/>
        <end position="140"/>
    </location>
</feature>
<name>A0A6G1DQB4_9ORYZ</name>
<dbReference type="Proteomes" id="UP000479710">
    <property type="component" value="Unassembled WGS sequence"/>
</dbReference>